<keyword evidence="3" id="KW-1185">Reference proteome</keyword>
<dbReference type="AlphaFoldDB" id="G4YMS9"/>
<dbReference type="GeneID" id="20641114"/>
<dbReference type="RefSeq" id="XP_009516550.1">
    <property type="nucleotide sequence ID" value="XM_009518255.1"/>
</dbReference>
<evidence type="ECO:0000256" key="1">
    <source>
        <dbReference type="SAM" id="MobiDB-lite"/>
    </source>
</evidence>
<gene>
    <name evidence="2" type="ORF">PHYSODRAFT_294502</name>
</gene>
<accession>G4YMS9</accession>
<evidence type="ECO:0000313" key="3">
    <source>
        <dbReference type="Proteomes" id="UP000002640"/>
    </source>
</evidence>
<sequence>MEPLTTPASLLAAVELFSSLDFGEREQAAVASERRRASSRAAPQQYDAYQRARLRGSTSMPRSARHVDESYSPAPASRKASKRRRSQPRRDARDSRRAPLATLNTDASAHASRGRPQADCDRGCSGQPGRPPALRIERRGVGHSNANGAHVGLEAPSSSNRRRRRRAPRVTGLRRWPRGSTAFASLRSVSASARSPTRWAFSNLHCLTAPSSRGRVRSARLPRAEKRGRLKSRSACLPAAPA</sequence>
<feature type="region of interest" description="Disordered" evidence="1">
    <location>
        <begin position="212"/>
        <end position="242"/>
    </location>
</feature>
<proteinExistence type="predicted"/>
<feature type="region of interest" description="Disordered" evidence="1">
    <location>
        <begin position="31"/>
        <end position="170"/>
    </location>
</feature>
<dbReference type="EMBL" id="JH159151">
    <property type="protein sequence ID" value="EGZ29275.1"/>
    <property type="molecule type" value="Genomic_DNA"/>
</dbReference>
<organism evidence="2 3">
    <name type="scientific">Phytophthora sojae (strain P6497)</name>
    <name type="common">Soybean stem and root rot agent</name>
    <name type="synonym">Phytophthora megasperma f. sp. glycines</name>
    <dbReference type="NCBI Taxonomy" id="1094619"/>
    <lineage>
        <taxon>Eukaryota</taxon>
        <taxon>Sar</taxon>
        <taxon>Stramenopiles</taxon>
        <taxon>Oomycota</taxon>
        <taxon>Peronosporomycetes</taxon>
        <taxon>Peronosporales</taxon>
        <taxon>Peronosporaceae</taxon>
        <taxon>Phytophthora</taxon>
    </lineage>
</organism>
<feature type="compositionally biased region" description="Basic and acidic residues" evidence="1">
    <location>
        <begin position="88"/>
        <end position="97"/>
    </location>
</feature>
<dbReference type="InParanoid" id="G4YMS9"/>
<name>G4YMS9_PHYSP</name>
<evidence type="ECO:0000313" key="2">
    <source>
        <dbReference type="EMBL" id="EGZ29275.1"/>
    </source>
</evidence>
<dbReference type="KEGG" id="psoj:PHYSODRAFT_294502"/>
<protein>
    <submittedName>
        <fullName evidence="2">Uncharacterized protein</fullName>
    </submittedName>
</protein>
<reference evidence="2 3" key="1">
    <citation type="journal article" date="2006" name="Science">
        <title>Phytophthora genome sequences uncover evolutionary origins and mechanisms of pathogenesis.</title>
        <authorList>
            <person name="Tyler B.M."/>
            <person name="Tripathy S."/>
            <person name="Zhang X."/>
            <person name="Dehal P."/>
            <person name="Jiang R.H."/>
            <person name="Aerts A."/>
            <person name="Arredondo F.D."/>
            <person name="Baxter L."/>
            <person name="Bensasson D."/>
            <person name="Beynon J.L."/>
            <person name="Chapman J."/>
            <person name="Damasceno C.M."/>
            <person name="Dorrance A.E."/>
            <person name="Dou D."/>
            <person name="Dickerman A.W."/>
            <person name="Dubchak I.L."/>
            <person name="Garbelotto M."/>
            <person name="Gijzen M."/>
            <person name="Gordon S.G."/>
            <person name="Govers F."/>
            <person name="Grunwald N.J."/>
            <person name="Huang W."/>
            <person name="Ivors K.L."/>
            <person name="Jones R.W."/>
            <person name="Kamoun S."/>
            <person name="Krampis K."/>
            <person name="Lamour K.H."/>
            <person name="Lee M.K."/>
            <person name="McDonald W.H."/>
            <person name="Medina M."/>
            <person name="Meijer H.J."/>
            <person name="Nordberg E.K."/>
            <person name="Maclean D.J."/>
            <person name="Ospina-Giraldo M.D."/>
            <person name="Morris P.F."/>
            <person name="Phuntumart V."/>
            <person name="Putnam N.H."/>
            <person name="Rash S."/>
            <person name="Rose J.K."/>
            <person name="Sakihama Y."/>
            <person name="Salamov A.A."/>
            <person name="Savidor A."/>
            <person name="Scheuring C.F."/>
            <person name="Smith B.M."/>
            <person name="Sobral B.W."/>
            <person name="Terry A."/>
            <person name="Torto-Alalibo T.A."/>
            <person name="Win J."/>
            <person name="Xu Z."/>
            <person name="Zhang H."/>
            <person name="Grigoriev I.V."/>
            <person name="Rokhsar D.S."/>
            <person name="Boore J.L."/>
        </authorList>
    </citation>
    <scope>NUCLEOTIDE SEQUENCE [LARGE SCALE GENOMIC DNA]</scope>
    <source>
        <strain evidence="2 3">P6497</strain>
    </source>
</reference>
<dbReference type="Proteomes" id="UP000002640">
    <property type="component" value="Unassembled WGS sequence"/>
</dbReference>